<protein>
    <recommendedName>
        <fullName evidence="2">DNA helicase</fullName>
        <ecNumber evidence="2">3.6.4.12</ecNumber>
    </recommendedName>
</protein>
<dbReference type="Pfam" id="PF00493">
    <property type="entry name" value="MCM"/>
    <property type="match status" value="1"/>
</dbReference>
<dbReference type="PANTHER" id="PTHR11630">
    <property type="entry name" value="DNA REPLICATION LICENSING FACTOR MCM FAMILY MEMBER"/>
    <property type="match status" value="1"/>
</dbReference>
<evidence type="ECO:0000256" key="9">
    <source>
        <dbReference type="RuleBase" id="RU004070"/>
    </source>
</evidence>
<keyword evidence="4 9" id="KW-0547">Nucleotide-binding</keyword>
<dbReference type="PRINTS" id="PR01657">
    <property type="entry name" value="MCMFAMILY"/>
</dbReference>
<proteinExistence type="inferred from homology"/>
<feature type="region of interest" description="Disordered" evidence="10">
    <location>
        <begin position="140"/>
        <end position="164"/>
    </location>
</feature>
<dbReference type="GO" id="GO:0005524">
    <property type="term" value="F:ATP binding"/>
    <property type="evidence" value="ECO:0007669"/>
    <property type="project" value="UniProtKB-KW"/>
</dbReference>
<dbReference type="PROSITE" id="PS00847">
    <property type="entry name" value="MCM_1"/>
    <property type="match status" value="1"/>
</dbReference>
<dbReference type="GO" id="GO:0006271">
    <property type="term" value="P:DNA strand elongation involved in DNA replication"/>
    <property type="evidence" value="ECO:0007669"/>
    <property type="project" value="TreeGrafter"/>
</dbReference>
<evidence type="ECO:0000313" key="12">
    <source>
        <dbReference type="EMBL" id="RLN49736.1"/>
    </source>
</evidence>
<dbReference type="Gene3D" id="3.30.1640.10">
    <property type="entry name" value="mini-chromosome maintenance (MCM) complex, chain A, domain 1"/>
    <property type="match status" value="1"/>
</dbReference>
<keyword evidence="3" id="KW-0235">DNA replication</keyword>
<evidence type="ECO:0000313" key="14">
    <source>
        <dbReference type="Proteomes" id="UP000277300"/>
    </source>
</evidence>
<dbReference type="EMBL" id="MBDO02000104">
    <property type="protein sequence ID" value="RLN63099.1"/>
    <property type="molecule type" value="Genomic_DNA"/>
</dbReference>
<dbReference type="PANTHER" id="PTHR11630:SF26">
    <property type="entry name" value="DNA REPLICATION LICENSING FACTOR MCM7"/>
    <property type="match status" value="1"/>
</dbReference>
<dbReference type="SMART" id="SM00382">
    <property type="entry name" value="AAA"/>
    <property type="match status" value="1"/>
</dbReference>
<dbReference type="InterPro" id="IPR027417">
    <property type="entry name" value="P-loop_NTPase"/>
</dbReference>
<evidence type="ECO:0000256" key="2">
    <source>
        <dbReference type="ARBA" id="ARBA00012551"/>
    </source>
</evidence>
<keyword evidence="6 9" id="KW-0067">ATP-binding</keyword>
<comment type="subcellular location">
    <subcellularLocation>
        <location evidence="1">Nucleus</location>
    </subcellularLocation>
</comment>
<dbReference type="FunFam" id="3.40.50.300:FF:000288">
    <property type="entry name" value="DNA replication licensing factor MCM7"/>
    <property type="match status" value="1"/>
</dbReference>
<dbReference type="GO" id="GO:0003697">
    <property type="term" value="F:single-stranded DNA binding"/>
    <property type="evidence" value="ECO:0007669"/>
    <property type="project" value="TreeGrafter"/>
</dbReference>
<dbReference type="PROSITE" id="PS50051">
    <property type="entry name" value="MCM_2"/>
    <property type="match status" value="1"/>
</dbReference>
<dbReference type="InterPro" id="IPR003593">
    <property type="entry name" value="AAA+_ATPase"/>
</dbReference>
<gene>
    <name evidence="12" type="ORF">BBJ29_004574</name>
    <name evidence="13" type="ORF">BBP00_00004353</name>
</gene>
<organism evidence="13 14">
    <name type="scientific">Phytophthora kernoviae</name>
    <dbReference type="NCBI Taxonomy" id="325452"/>
    <lineage>
        <taxon>Eukaryota</taxon>
        <taxon>Sar</taxon>
        <taxon>Stramenopiles</taxon>
        <taxon>Oomycota</taxon>
        <taxon>Peronosporomycetes</taxon>
        <taxon>Peronosporales</taxon>
        <taxon>Peronosporaceae</taxon>
        <taxon>Phytophthora</taxon>
    </lineage>
</organism>
<evidence type="ECO:0000256" key="4">
    <source>
        <dbReference type="ARBA" id="ARBA00022741"/>
    </source>
</evidence>
<evidence type="ECO:0000259" key="11">
    <source>
        <dbReference type="PROSITE" id="PS50051"/>
    </source>
</evidence>
<comment type="similarity">
    <text evidence="9">Belongs to the MCM family.</text>
</comment>
<dbReference type="Pfam" id="PF17855">
    <property type="entry name" value="MCM_lid"/>
    <property type="match status" value="1"/>
</dbReference>
<dbReference type="Proteomes" id="UP000277300">
    <property type="component" value="Unassembled WGS sequence"/>
</dbReference>
<comment type="caution">
    <text evidence="13">The sequence shown here is derived from an EMBL/GenBank/DDBJ whole genome shotgun (WGS) entry which is preliminary data.</text>
</comment>
<evidence type="ECO:0000256" key="3">
    <source>
        <dbReference type="ARBA" id="ARBA00022705"/>
    </source>
</evidence>
<evidence type="ECO:0000256" key="10">
    <source>
        <dbReference type="SAM" id="MobiDB-lite"/>
    </source>
</evidence>
<dbReference type="GO" id="GO:0006270">
    <property type="term" value="P:DNA replication initiation"/>
    <property type="evidence" value="ECO:0007669"/>
    <property type="project" value="TreeGrafter"/>
</dbReference>
<dbReference type="GO" id="GO:0005634">
    <property type="term" value="C:nucleus"/>
    <property type="evidence" value="ECO:0007669"/>
    <property type="project" value="UniProtKB-SubCell"/>
</dbReference>
<feature type="region of interest" description="Disordered" evidence="10">
    <location>
        <begin position="504"/>
        <end position="527"/>
    </location>
</feature>
<keyword evidence="8" id="KW-0539">Nucleus</keyword>
<evidence type="ECO:0000256" key="5">
    <source>
        <dbReference type="ARBA" id="ARBA00022801"/>
    </source>
</evidence>
<dbReference type="GO" id="GO:0042555">
    <property type="term" value="C:MCM complex"/>
    <property type="evidence" value="ECO:0007669"/>
    <property type="project" value="TreeGrafter"/>
</dbReference>
<evidence type="ECO:0000256" key="8">
    <source>
        <dbReference type="ARBA" id="ARBA00023242"/>
    </source>
</evidence>
<keyword evidence="7 9" id="KW-0238">DNA-binding</keyword>
<dbReference type="InterPro" id="IPR018525">
    <property type="entry name" value="MCM_CS"/>
</dbReference>
<dbReference type="InterPro" id="IPR041562">
    <property type="entry name" value="MCM_lid"/>
</dbReference>
<dbReference type="GO" id="GO:0000727">
    <property type="term" value="P:double-strand break repair via break-induced replication"/>
    <property type="evidence" value="ECO:0007669"/>
    <property type="project" value="TreeGrafter"/>
</dbReference>
<feature type="region of interest" description="Disordered" evidence="10">
    <location>
        <begin position="579"/>
        <end position="602"/>
    </location>
</feature>
<evidence type="ECO:0000256" key="6">
    <source>
        <dbReference type="ARBA" id="ARBA00022840"/>
    </source>
</evidence>
<dbReference type="InterPro" id="IPR031327">
    <property type="entry name" value="MCM"/>
</dbReference>
<dbReference type="EC" id="3.6.4.12" evidence="2"/>
<evidence type="ECO:0000256" key="1">
    <source>
        <dbReference type="ARBA" id="ARBA00004123"/>
    </source>
</evidence>
<name>A0A3F2RTI2_9STRA</name>
<dbReference type="InterPro" id="IPR001208">
    <property type="entry name" value="MCM_dom"/>
</dbReference>
<keyword evidence="5" id="KW-0378">Hydrolase</keyword>
<feature type="compositionally biased region" description="Gly residues" evidence="10">
    <location>
        <begin position="583"/>
        <end position="596"/>
    </location>
</feature>
<feature type="domain" description="MCM C-terminal AAA(+) ATPase" evidence="11">
    <location>
        <begin position="242"/>
        <end position="448"/>
    </location>
</feature>
<dbReference type="InterPro" id="IPR027925">
    <property type="entry name" value="MCM_N"/>
</dbReference>
<dbReference type="OrthoDB" id="3207464at2759"/>
<dbReference type="GO" id="GO:0017116">
    <property type="term" value="F:single-stranded DNA helicase activity"/>
    <property type="evidence" value="ECO:0007669"/>
    <property type="project" value="TreeGrafter"/>
</dbReference>
<dbReference type="EMBL" id="MBAD02002105">
    <property type="protein sequence ID" value="RLN49736.1"/>
    <property type="molecule type" value="Genomic_DNA"/>
</dbReference>
<evidence type="ECO:0000313" key="13">
    <source>
        <dbReference type="EMBL" id="RLN63099.1"/>
    </source>
</evidence>
<dbReference type="SMART" id="SM00350">
    <property type="entry name" value="MCM"/>
    <property type="match status" value="1"/>
</dbReference>
<dbReference type="Pfam" id="PF24901">
    <property type="entry name" value="WHD_MCM7"/>
    <property type="match status" value="1"/>
</dbReference>
<feature type="compositionally biased region" description="Polar residues" evidence="10">
    <location>
        <begin position="142"/>
        <end position="164"/>
    </location>
</feature>
<accession>A0A3F2RTI2</accession>
<dbReference type="Gene3D" id="3.40.50.300">
    <property type="entry name" value="P-loop containing nucleotide triphosphate hydrolases"/>
    <property type="match status" value="1"/>
</dbReference>
<sequence length="668" mass="73496">MSSSQSFSQTFGGVGGGDGAGADTAGGSGGVGMSNYAEEKAKCAAFLLNFTSNLDDPALGPKYTRMLQEVANRERTSIPISLDDVQIFEHDEVFVTRIVRNARRYIALFSDAVEENLPPPTRDISDSQDVLDVLRMSRAQELAQQRQSEDPSNQSEGQTPNSANIFPPALMRRFEVHLIPGVKLKAVPIREVKAAKMQMGLVTETYLEATDVVNHKKRYSAMESSEAMESAVLRLQEGSANVYEVLSQSLAPEIYGHEDVKKALLLLLIGGVTKRMDEGMRLRGDLNVLLMGDPGVAKSQLLKHIATVAPRGVYTTGKGSSGVGLTAAVVRDTTTKEMTLEGGALVLADMGICCIDEFDKMEEGDRTAIHEVMEQQTVSIAKAGITTTLNARTSVLAAANPIFGRYNKKLSASQNINLPNALLSRFDLLFLLLDIANYEKDEALARHVTYVHRFSRNPDMKFEPVRPEVLRYFIAIAKQYQPNIPEHLCGYIVEAYVTLRQQDANEHARERQQQQFRQKQYGDGGANDAQTAMTARQLLSILRLSQALARLRFSTEVIHQDVDEAIRLVYVSKASLTEQDDANGGGNSGKAGTGNRGRGRSTDATSRIYRLLLEFATDRGLKVLPMSDLEPVVLRKGFTTQQLHACIEFYQELEVMQLAANGTRVTII</sequence>
<dbReference type="Pfam" id="PF14551">
    <property type="entry name" value="MCM_N"/>
    <property type="match status" value="1"/>
</dbReference>
<dbReference type="GO" id="GO:0016787">
    <property type="term" value="F:hydrolase activity"/>
    <property type="evidence" value="ECO:0007669"/>
    <property type="project" value="UniProtKB-KW"/>
</dbReference>
<evidence type="ECO:0000313" key="15">
    <source>
        <dbReference type="Proteomes" id="UP000284657"/>
    </source>
</evidence>
<dbReference type="SUPFAM" id="SSF52540">
    <property type="entry name" value="P-loop containing nucleoside triphosphate hydrolases"/>
    <property type="match status" value="1"/>
</dbReference>
<reference evidence="14 15" key="1">
    <citation type="submission" date="2018-07" db="EMBL/GenBank/DDBJ databases">
        <title>Genome sequencing of oomycete isolates from Chile give support for New Zealand origin for Phytophthora kernoviae and make available the first Nothophytophthora sp. genome.</title>
        <authorList>
            <person name="Studholme D.J."/>
            <person name="Sanfuentes E."/>
            <person name="Panda P."/>
            <person name="Hill R."/>
            <person name="Sambles C."/>
            <person name="Grant M."/>
            <person name="Williams N.M."/>
            <person name="Mcdougal R.L."/>
        </authorList>
    </citation>
    <scope>NUCLEOTIDE SEQUENCE [LARGE SCALE GENOMIC DNA]</scope>
    <source>
        <strain evidence="13">Chile6</strain>
        <strain evidence="12">Chile7</strain>
    </source>
</reference>
<dbReference type="AlphaFoldDB" id="A0A3F2RTI2"/>
<evidence type="ECO:0000256" key="7">
    <source>
        <dbReference type="ARBA" id="ARBA00023125"/>
    </source>
</evidence>
<dbReference type="Proteomes" id="UP000284657">
    <property type="component" value="Unassembled WGS sequence"/>
</dbReference>